<proteinExistence type="predicted"/>
<organism evidence="7 8">
    <name type="scientific">Candidatus Staskawiczbacteria bacterium RIFCSPLOWO2_12_FULL_37_15</name>
    <dbReference type="NCBI Taxonomy" id="1802218"/>
    <lineage>
        <taxon>Bacteria</taxon>
        <taxon>Candidatus Staskawicziibacteriota</taxon>
    </lineage>
</organism>
<dbReference type="Proteomes" id="UP000178632">
    <property type="component" value="Unassembled WGS sequence"/>
</dbReference>
<feature type="compositionally biased region" description="Low complexity" evidence="5">
    <location>
        <begin position="115"/>
        <end position="130"/>
    </location>
</feature>
<sequence length="352" mass="36986">MFKINLNKNSLLLGIAVLGIIITGVLIYANQNPSQFSLSRLGFGLSNDAIAKKSLDYLNTTVLAGQAQATLVDVSEESGLVKIKIKIGTSEYDSYATKDGNLLFPQAFTMESAATAATAQQPSQNNQPSADQVQKAKDSITKSGNPVLEAYVVSRCPFGLQMQRAMADVVKNIPSLAQNMKVRYIGAVSGNTITSMHGDAEAKENLRQICIREEQPNKYWDYVSCQMKSGDTTGCETSTGVDSAKLNACASTQSRGVAYAQKDFDLDTKYNIQGSPTLIVGGASVSEFDFGGRSSDAIKSVVCSAFSSEPSSCSTKLNTAEAATSFSVAYAGSDAGSSGNSGANGANCAPAQ</sequence>
<keyword evidence="6" id="KW-0472">Membrane</keyword>
<feature type="region of interest" description="Disordered" evidence="5">
    <location>
        <begin position="115"/>
        <end position="139"/>
    </location>
</feature>
<evidence type="ECO:0000256" key="5">
    <source>
        <dbReference type="SAM" id="MobiDB-lite"/>
    </source>
</evidence>
<dbReference type="SUPFAM" id="SSF52833">
    <property type="entry name" value="Thioredoxin-like"/>
    <property type="match status" value="1"/>
</dbReference>
<dbReference type="PANTHER" id="PTHR13234">
    <property type="entry name" value="GAMMA-INTERFERON INDUCIBLE LYSOSOMAL THIOL REDUCTASE GILT"/>
    <property type="match status" value="1"/>
</dbReference>
<dbReference type="AlphaFoldDB" id="A0A1G2IL28"/>
<evidence type="ECO:0000256" key="6">
    <source>
        <dbReference type="SAM" id="Phobius"/>
    </source>
</evidence>
<dbReference type="Gene3D" id="3.40.30.10">
    <property type="entry name" value="Glutaredoxin"/>
    <property type="match status" value="1"/>
</dbReference>
<evidence type="ECO:0000256" key="4">
    <source>
        <dbReference type="ARBA" id="ARBA00023180"/>
    </source>
</evidence>
<evidence type="ECO:0000313" key="7">
    <source>
        <dbReference type="EMBL" id="OGZ75307.1"/>
    </source>
</evidence>
<dbReference type="Pfam" id="PF03227">
    <property type="entry name" value="GILT"/>
    <property type="match status" value="1"/>
</dbReference>
<dbReference type="EMBL" id="MHPE01000051">
    <property type="protein sequence ID" value="OGZ75307.1"/>
    <property type="molecule type" value="Genomic_DNA"/>
</dbReference>
<dbReference type="GO" id="GO:0016671">
    <property type="term" value="F:oxidoreductase activity, acting on a sulfur group of donors, disulfide as acceptor"/>
    <property type="evidence" value="ECO:0007669"/>
    <property type="project" value="InterPro"/>
</dbReference>
<dbReference type="InterPro" id="IPR036249">
    <property type="entry name" value="Thioredoxin-like_sf"/>
</dbReference>
<comment type="caution">
    <text evidence="7">The sequence shown here is derived from an EMBL/GenBank/DDBJ whole genome shotgun (WGS) entry which is preliminary data.</text>
</comment>
<feature type="transmembrane region" description="Helical" evidence="6">
    <location>
        <begin position="12"/>
        <end position="29"/>
    </location>
</feature>
<evidence type="ECO:0008006" key="9">
    <source>
        <dbReference type="Google" id="ProtNLM"/>
    </source>
</evidence>
<dbReference type="PANTHER" id="PTHR13234:SF8">
    <property type="entry name" value="GAMMA-INTERFERON-INDUCIBLE LYSOSOMAL THIOL REDUCTASE"/>
    <property type="match status" value="1"/>
</dbReference>
<evidence type="ECO:0000313" key="8">
    <source>
        <dbReference type="Proteomes" id="UP000178632"/>
    </source>
</evidence>
<keyword evidence="6" id="KW-1133">Transmembrane helix</keyword>
<keyword evidence="2" id="KW-0964">Secreted</keyword>
<dbReference type="GO" id="GO:0005576">
    <property type="term" value="C:extracellular region"/>
    <property type="evidence" value="ECO:0007669"/>
    <property type="project" value="UniProtKB-SubCell"/>
</dbReference>
<accession>A0A1G2IL28</accession>
<gene>
    <name evidence="7" type="ORF">A3G45_00865</name>
</gene>
<evidence type="ECO:0000256" key="2">
    <source>
        <dbReference type="ARBA" id="ARBA00022525"/>
    </source>
</evidence>
<comment type="subcellular location">
    <subcellularLocation>
        <location evidence="1">Secreted</location>
    </subcellularLocation>
</comment>
<dbReference type="InterPro" id="IPR004911">
    <property type="entry name" value="Interferon-induced_GILT"/>
</dbReference>
<keyword evidence="6" id="KW-0812">Transmembrane</keyword>
<keyword evidence="4" id="KW-0325">Glycoprotein</keyword>
<evidence type="ECO:0000256" key="1">
    <source>
        <dbReference type="ARBA" id="ARBA00004613"/>
    </source>
</evidence>
<name>A0A1G2IL28_9BACT</name>
<keyword evidence="3" id="KW-0732">Signal</keyword>
<protein>
    <recommendedName>
        <fullName evidence="9">Thioredoxin-like fold domain-containing protein</fullName>
    </recommendedName>
</protein>
<reference evidence="7 8" key="1">
    <citation type="journal article" date="2016" name="Nat. Commun.">
        <title>Thousands of microbial genomes shed light on interconnected biogeochemical processes in an aquifer system.</title>
        <authorList>
            <person name="Anantharaman K."/>
            <person name="Brown C.T."/>
            <person name="Hug L.A."/>
            <person name="Sharon I."/>
            <person name="Castelle C.J."/>
            <person name="Probst A.J."/>
            <person name="Thomas B.C."/>
            <person name="Singh A."/>
            <person name="Wilkins M.J."/>
            <person name="Karaoz U."/>
            <person name="Brodie E.L."/>
            <person name="Williams K.H."/>
            <person name="Hubbard S.S."/>
            <person name="Banfield J.F."/>
        </authorList>
    </citation>
    <scope>NUCLEOTIDE SEQUENCE [LARGE SCALE GENOMIC DNA]</scope>
</reference>
<evidence type="ECO:0000256" key="3">
    <source>
        <dbReference type="ARBA" id="ARBA00022729"/>
    </source>
</evidence>